<dbReference type="Proteomes" id="UP000037136">
    <property type="component" value="Unassembled WGS sequence"/>
</dbReference>
<name>A0A2A9P342_OPHUN</name>
<dbReference type="Gene3D" id="2.130.10.10">
    <property type="entry name" value="YVTN repeat-like/Quinoprotein amine dehydrogenase"/>
    <property type="match status" value="1"/>
</dbReference>
<proteinExistence type="predicted"/>
<evidence type="ECO:0000256" key="1">
    <source>
        <dbReference type="SAM" id="MobiDB-lite"/>
    </source>
</evidence>
<feature type="compositionally biased region" description="Polar residues" evidence="1">
    <location>
        <begin position="98"/>
        <end position="109"/>
    </location>
</feature>
<accession>A0A2A9P342</accession>
<evidence type="ECO:0000313" key="2">
    <source>
        <dbReference type="EMBL" id="PFH55594.1"/>
    </source>
</evidence>
<reference evidence="2 3" key="1">
    <citation type="journal article" date="2015" name="BMC Genomics">
        <title>Gene expression during zombie ant biting behavior reflects the complexity underlying fungal parasitic behavioral manipulation.</title>
        <authorList>
            <person name="de Bekker C."/>
            <person name="Ohm R.A."/>
            <person name="Loreto R.G."/>
            <person name="Sebastian A."/>
            <person name="Albert I."/>
            <person name="Merrow M."/>
            <person name="Brachmann A."/>
            <person name="Hughes D.P."/>
        </authorList>
    </citation>
    <scope>NUCLEOTIDE SEQUENCE [LARGE SCALE GENOMIC DNA]</scope>
    <source>
        <strain evidence="2 3">SC16a</strain>
    </source>
</reference>
<feature type="region of interest" description="Disordered" evidence="1">
    <location>
        <begin position="46"/>
        <end position="113"/>
    </location>
</feature>
<organism evidence="2 3">
    <name type="scientific">Ophiocordyceps unilateralis</name>
    <name type="common">Zombie-ant fungus</name>
    <name type="synonym">Torrubia unilateralis</name>
    <dbReference type="NCBI Taxonomy" id="268505"/>
    <lineage>
        <taxon>Eukaryota</taxon>
        <taxon>Fungi</taxon>
        <taxon>Dikarya</taxon>
        <taxon>Ascomycota</taxon>
        <taxon>Pezizomycotina</taxon>
        <taxon>Sordariomycetes</taxon>
        <taxon>Hypocreomycetidae</taxon>
        <taxon>Hypocreales</taxon>
        <taxon>Ophiocordycipitaceae</taxon>
        <taxon>Ophiocordyceps</taxon>
    </lineage>
</organism>
<dbReference type="AlphaFoldDB" id="A0A2A9P342"/>
<feature type="compositionally biased region" description="Polar residues" evidence="1">
    <location>
        <begin position="50"/>
        <end position="67"/>
    </location>
</feature>
<dbReference type="STRING" id="268505.A0A2A9P342"/>
<comment type="caution">
    <text evidence="2">The sequence shown here is derived from an EMBL/GenBank/DDBJ whole genome shotgun (WGS) entry which is preliminary data.</text>
</comment>
<dbReference type="OrthoDB" id="10263272at2759"/>
<dbReference type="EMBL" id="LAZP02000842">
    <property type="protein sequence ID" value="PFH55594.1"/>
    <property type="molecule type" value="Genomic_DNA"/>
</dbReference>
<gene>
    <name evidence="2" type="ORF">XA68_17981</name>
</gene>
<evidence type="ECO:0000313" key="3">
    <source>
        <dbReference type="Proteomes" id="UP000037136"/>
    </source>
</evidence>
<protein>
    <submittedName>
        <fullName evidence="2">Uncharacterized protein</fullName>
    </submittedName>
</protein>
<dbReference type="InterPro" id="IPR015943">
    <property type="entry name" value="WD40/YVTN_repeat-like_dom_sf"/>
</dbReference>
<reference evidence="2 3" key="2">
    <citation type="journal article" date="2017" name="Sci. Rep.">
        <title>Ant-infecting Ophiocordyceps genomes reveal a high diversity of potential behavioral manipulation genes and a possible major role for enterotoxins.</title>
        <authorList>
            <person name="de Bekker C."/>
            <person name="Ohm R.A."/>
            <person name="Evans H.C."/>
            <person name="Brachmann A."/>
            <person name="Hughes D.P."/>
        </authorList>
    </citation>
    <scope>NUCLEOTIDE SEQUENCE [LARGE SCALE GENOMIC DNA]</scope>
    <source>
        <strain evidence="2 3">SC16a</strain>
    </source>
</reference>
<keyword evidence="3" id="KW-1185">Reference proteome</keyword>
<sequence>MLTVAWKSCRTDGSLRAHVYSSNPQIPSSDDWRTGDEDASGALGMILASPTDSGYGSVGDSQQSSPLSRRHRAQPCLDGQESCDESLLAAEPTRRLTTEPTSVTESPDASTKERQLPLKLRLHGLLGYFKAYSGDARPSLEWSSRAVCNLDRFVPIRSALTTTTERYRIKEKPDPLSSYERLARCGRERAGHLAALGIVRSSAHSEGVFDDGRGHLLWRGTNARLSVMSSLAERSTAQGELESYRGRVALALEIDRIRKILDFSSALSRSILPAAAAADGTACDAFERLGREHYSQHPSTSVRTAAPFRVLDAPSLRDDYYCSILAYSATSRILAVGLGNVLYT</sequence>